<organism evidence="2 3">
    <name type="scientific">Anthostomella pinea</name>
    <dbReference type="NCBI Taxonomy" id="933095"/>
    <lineage>
        <taxon>Eukaryota</taxon>
        <taxon>Fungi</taxon>
        <taxon>Dikarya</taxon>
        <taxon>Ascomycota</taxon>
        <taxon>Pezizomycotina</taxon>
        <taxon>Sordariomycetes</taxon>
        <taxon>Xylariomycetidae</taxon>
        <taxon>Xylariales</taxon>
        <taxon>Xylariaceae</taxon>
        <taxon>Anthostomella</taxon>
    </lineage>
</organism>
<accession>A0AAI8YL57</accession>
<keyword evidence="3" id="KW-1185">Reference proteome</keyword>
<evidence type="ECO:0000313" key="2">
    <source>
        <dbReference type="EMBL" id="CAJ2508644.1"/>
    </source>
</evidence>
<protein>
    <submittedName>
        <fullName evidence="2">Uu.00g136700.m01.CDS01</fullName>
    </submittedName>
</protein>
<comment type="similarity">
    <text evidence="1">Belongs to the TCP11 family.</text>
</comment>
<evidence type="ECO:0000256" key="1">
    <source>
        <dbReference type="ARBA" id="ARBA00010954"/>
    </source>
</evidence>
<sequence length="148" mass="17330">MRELDVARIIHNPQLRHDINFDPALHFCPNLEGEKGKRKQEKAIQFWNVLGTQLQLFVEDQDEFMRLFGHGEEWCLPLLLRSVEEIIQALIPARDRMYLDEGLNVDLIMQQFSKGMIDLEKLASWFSGVFKSHYAPMRDEWVAGCTLI</sequence>
<gene>
    <name evidence="2" type="ORF">KHLLAP_LOCUS9112</name>
</gene>
<dbReference type="InterPro" id="IPR008862">
    <property type="entry name" value="Tcp11"/>
</dbReference>
<name>A0AAI8YL57_9PEZI</name>
<proteinExistence type="inferred from homology"/>
<dbReference type="Pfam" id="PF05794">
    <property type="entry name" value="Tcp11"/>
    <property type="match status" value="1"/>
</dbReference>
<dbReference type="AlphaFoldDB" id="A0AAI8YL57"/>
<reference evidence="2" key="1">
    <citation type="submission" date="2023-10" db="EMBL/GenBank/DDBJ databases">
        <authorList>
            <person name="Hackl T."/>
        </authorList>
    </citation>
    <scope>NUCLEOTIDE SEQUENCE</scope>
</reference>
<dbReference type="GO" id="GO:0010737">
    <property type="term" value="P:protein kinase A signaling"/>
    <property type="evidence" value="ECO:0007669"/>
    <property type="project" value="TreeGrafter"/>
</dbReference>
<dbReference type="PANTHER" id="PTHR12832">
    <property type="entry name" value="TESTIS-SPECIFIC PROTEIN PBS13 T-COMPLEX 11"/>
    <property type="match status" value="1"/>
</dbReference>
<dbReference type="EMBL" id="CAUWAG010000012">
    <property type="protein sequence ID" value="CAJ2508644.1"/>
    <property type="molecule type" value="Genomic_DNA"/>
</dbReference>
<dbReference type="PANTHER" id="PTHR12832:SF11">
    <property type="entry name" value="LD23868P"/>
    <property type="match status" value="1"/>
</dbReference>
<comment type="caution">
    <text evidence="2">The sequence shown here is derived from an EMBL/GenBank/DDBJ whole genome shotgun (WGS) entry which is preliminary data.</text>
</comment>
<dbReference type="Proteomes" id="UP001295740">
    <property type="component" value="Unassembled WGS sequence"/>
</dbReference>
<evidence type="ECO:0000313" key="3">
    <source>
        <dbReference type="Proteomes" id="UP001295740"/>
    </source>
</evidence>